<gene>
    <name evidence="1" type="ORF">Hamer_G013179</name>
</gene>
<sequence>LVNGRSGDHDLPPHDDSDVTLTLVEAGVWNNECRSLIGTLGVLRCLVAMWDFIVTPMVGLLQEGRLRRKLLKYSSRKAVEDRVKEQEAATAERARLEEILTLCAEYERQHQTGTPSPRPHLSPHYTLTQNSYEVGEACGEPLMSRQLDVLLQPSGGLGYHYYHYHTPRGPPLPYTHTHTHTLATTTNLMPSRLSAFSNNLECQPSVITSSVSPQ</sequence>
<feature type="non-terminal residue" evidence="1">
    <location>
        <position position="214"/>
    </location>
</feature>
<organism evidence="1 2">
    <name type="scientific">Homarus americanus</name>
    <name type="common">American lobster</name>
    <dbReference type="NCBI Taxonomy" id="6706"/>
    <lineage>
        <taxon>Eukaryota</taxon>
        <taxon>Metazoa</taxon>
        <taxon>Ecdysozoa</taxon>
        <taxon>Arthropoda</taxon>
        <taxon>Crustacea</taxon>
        <taxon>Multicrustacea</taxon>
        <taxon>Malacostraca</taxon>
        <taxon>Eumalacostraca</taxon>
        <taxon>Eucarida</taxon>
        <taxon>Decapoda</taxon>
        <taxon>Pleocyemata</taxon>
        <taxon>Astacidea</taxon>
        <taxon>Nephropoidea</taxon>
        <taxon>Nephropidae</taxon>
        <taxon>Homarus</taxon>
    </lineage>
</organism>
<proteinExistence type="predicted"/>
<comment type="caution">
    <text evidence="1">The sequence shown here is derived from an EMBL/GenBank/DDBJ whole genome shotgun (WGS) entry which is preliminary data.</text>
</comment>
<dbReference type="AlphaFoldDB" id="A0A8J5MVT5"/>
<dbReference type="EMBL" id="JAHLQT010024020">
    <property type="protein sequence ID" value="KAG7165668.1"/>
    <property type="molecule type" value="Genomic_DNA"/>
</dbReference>
<name>A0A8J5MVT5_HOMAM</name>
<feature type="non-terminal residue" evidence="1">
    <location>
        <position position="1"/>
    </location>
</feature>
<protein>
    <submittedName>
        <fullName evidence="1">Uncharacterized protein</fullName>
    </submittedName>
</protein>
<keyword evidence="2" id="KW-1185">Reference proteome</keyword>
<evidence type="ECO:0000313" key="2">
    <source>
        <dbReference type="Proteomes" id="UP000747542"/>
    </source>
</evidence>
<accession>A0A8J5MVT5</accession>
<dbReference type="Proteomes" id="UP000747542">
    <property type="component" value="Unassembled WGS sequence"/>
</dbReference>
<evidence type="ECO:0000313" key="1">
    <source>
        <dbReference type="EMBL" id="KAG7165668.1"/>
    </source>
</evidence>
<reference evidence="1" key="1">
    <citation type="journal article" date="2021" name="Sci. Adv.">
        <title>The American lobster genome reveals insights on longevity, neural, and immune adaptations.</title>
        <authorList>
            <person name="Polinski J.M."/>
            <person name="Zimin A.V."/>
            <person name="Clark K.F."/>
            <person name="Kohn A.B."/>
            <person name="Sadowski N."/>
            <person name="Timp W."/>
            <person name="Ptitsyn A."/>
            <person name="Khanna P."/>
            <person name="Romanova D.Y."/>
            <person name="Williams P."/>
            <person name="Greenwood S.J."/>
            <person name="Moroz L.L."/>
            <person name="Walt D.R."/>
            <person name="Bodnar A.G."/>
        </authorList>
    </citation>
    <scope>NUCLEOTIDE SEQUENCE</scope>
    <source>
        <strain evidence="1">GMGI-L3</strain>
    </source>
</reference>